<dbReference type="SMART" id="SM00238">
    <property type="entry name" value="BIR"/>
    <property type="match status" value="1"/>
</dbReference>
<organism evidence="3 4">
    <name type="scientific">Mytilus coruscus</name>
    <name type="common">Sea mussel</name>
    <dbReference type="NCBI Taxonomy" id="42192"/>
    <lineage>
        <taxon>Eukaryota</taxon>
        <taxon>Metazoa</taxon>
        <taxon>Spiralia</taxon>
        <taxon>Lophotrochozoa</taxon>
        <taxon>Mollusca</taxon>
        <taxon>Bivalvia</taxon>
        <taxon>Autobranchia</taxon>
        <taxon>Pteriomorphia</taxon>
        <taxon>Mytilida</taxon>
        <taxon>Mytiloidea</taxon>
        <taxon>Mytilidae</taxon>
        <taxon>Mytilinae</taxon>
        <taxon>Mytilus</taxon>
    </lineage>
</organism>
<feature type="transmembrane region" description="Helical" evidence="2">
    <location>
        <begin position="155"/>
        <end position="178"/>
    </location>
</feature>
<evidence type="ECO:0000256" key="1">
    <source>
        <dbReference type="SAM" id="MobiDB-lite"/>
    </source>
</evidence>
<keyword evidence="2" id="KW-1133">Transmembrane helix</keyword>
<dbReference type="InterPro" id="IPR001370">
    <property type="entry name" value="BIR_rpt"/>
</dbReference>
<reference evidence="3 4" key="1">
    <citation type="submission" date="2020-06" db="EMBL/GenBank/DDBJ databases">
        <authorList>
            <person name="Li R."/>
            <person name="Bekaert M."/>
        </authorList>
    </citation>
    <scope>NUCLEOTIDE SEQUENCE [LARGE SCALE GENOMIC DNA]</scope>
    <source>
        <strain evidence="4">wild</strain>
    </source>
</reference>
<feature type="region of interest" description="Disordered" evidence="1">
    <location>
        <begin position="347"/>
        <end position="366"/>
    </location>
</feature>
<dbReference type="OrthoDB" id="6140920at2759"/>
<dbReference type="AlphaFoldDB" id="A0A6J8CRH8"/>
<keyword evidence="2" id="KW-0472">Membrane</keyword>
<dbReference type="SUPFAM" id="SSF57924">
    <property type="entry name" value="Inhibitor of apoptosis (IAP) repeat"/>
    <property type="match status" value="1"/>
</dbReference>
<sequence>MKNSGECADTMDKLIYYLFLLSFIVCVFAKVEWKVEKKISRYGEDLRLFCIADNYAFDGVEIKRWEGGPKQKMLTLNGAPDQEDVMKYDMSMREDGFDLVIKNVTKVDLNVTYGCTYGFKSSGKVILKIEDAFEVRQIEKPREHVKSESKGTNNVIIYVVIALLLVLAVAVIVILLILHHKGKLSKLKKICGRKANSEHKASEGQQETDHCLQQLNGLHISNGGTSVAREAEEDDSLLSQPNEGNLESMVDDLFVSLQHNQPELIKRTNTVEPCNTEQVVESSNDNSLQSVTTPKDPASCTFTEVNECNSLLQQQIGGHEEGTECKDVAVVAVAPQSELIISVTGSKTKKPCNTESDGESDETSLKDVTAVGDPASSTCIGTLTASVPGRGFQNSKSDEQENKMPIPENAKFNGAYKRLHTREKSFKSHCCKWTLSQPPIQQMAKAGFFCNGYQTMVQCYSCGSKRYWQEGDDPFDDHFHENCRHLKHLNETQA</sequence>
<evidence type="ECO:0000256" key="2">
    <source>
        <dbReference type="SAM" id="Phobius"/>
    </source>
</evidence>
<dbReference type="CDD" id="cd00022">
    <property type="entry name" value="BIR"/>
    <property type="match status" value="1"/>
</dbReference>
<keyword evidence="2" id="KW-0812">Transmembrane</keyword>
<name>A0A6J8CRH8_MYTCO</name>
<feature type="transmembrane region" description="Helical" evidence="2">
    <location>
        <begin position="14"/>
        <end position="31"/>
    </location>
</feature>
<accession>A0A6J8CRH8</accession>
<keyword evidence="4" id="KW-1185">Reference proteome</keyword>
<evidence type="ECO:0000313" key="4">
    <source>
        <dbReference type="Proteomes" id="UP000507470"/>
    </source>
</evidence>
<protein>
    <submittedName>
        <fullName evidence="3">NAIP</fullName>
    </submittedName>
</protein>
<evidence type="ECO:0000313" key="3">
    <source>
        <dbReference type="EMBL" id="CAC5397907.1"/>
    </source>
</evidence>
<gene>
    <name evidence="3" type="ORF">MCOR_32312</name>
</gene>
<dbReference type="Proteomes" id="UP000507470">
    <property type="component" value="Unassembled WGS sequence"/>
</dbReference>
<dbReference type="Gene3D" id="1.10.1170.10">
    <property type="entry name" value="Inhibitor Of Apoptosis Protein (2mihbC-IAP-1), Chain A"/>
    <property type="match status" value="1"/>
</dbReference>
<dbReference type="PROSITE" id="PS50143">
    <property type="entry name" value="BIR_REPEAT_2"/>
    <property type="match status" value="1"/>
</dbReference>
<dbReference type="EMBL" id="CACVKT020005775">
    <property type="protein sequence ID" value="CAC5397907.1"/>
    <property type="molecule type" value="Genomic_DNA"/>
</dbReference>
<proteinExistence type="predicted"/>
<dbReference type="Pfam" id="PF00653">
    <property type="entry name" value="BIR"/>
    <property type="match status" value="1"/>
</dbReference>